<organism evidence="2 3">
    <name type="scientific">Selenomonas montiformis</name>
    <dbReference type="NCBI Taxonomy" id="2652285"/>
    <lineage>
        <taxon>Bacteria</taxon>
        <taxon>Bacillati</taxon>
        <taxon>Bacillota</taxon>
        <taxon>Negativicutes</taxon>
        <taxon>Selenomonadales</taxon>
        <taxon>Selenomonadaceae</taxon>
        <taxon>Selenomonas</taxon>
    </lineage>
</organism>
<reference evidence="2 3" key="1">
    <citation type="submission" date="2019-08" db="EMBL/GenBank/DDBJ databases">
        <title>In-depth cultivation of the pig gut microbiome towards novel bacterial diversity and tailored functional studies.</title>
        <authorList>
            <person name="Wylensek D."/>
            <person name="Hitch T.C.A."/>
            <person name="Clavel T."/>
        </authorList>
    </citation>
    <scope>NUCLEOTIDE SEQUENCE [LARGE SCALE GENOMIC DNA]</scope>
    <source>
        <strain evidence="3">WCA-380-WT-3B3</strain>
    </source>
</reference>
<feature type="domain" description="Glycosyltransferase 2-like" evidence="1">
    <location>
        <begin position="16"/>
        <end position="142"/>
    </location>
</feature>
<accession>A0A6I2UY43</accession>
<gene>
    <name evidence="2" type="ORF">FYJ78_07555</name>
</gene>
<dbReference type="Pfam" id="PF00535">
    <property type="entry name" value="Glycos_transf_2"/>
    <property type="match status" value="1"/>
</dbReference>
<comment type="caution">
    <text evidence="2">The sequence shown here is derived from an EMBL/GenBank/DDBJ whole genome shotgun (WGS) entry which is preliminary data.</text>
</comment>
<dbReference type="SUPFAM" id="SSF53448">
    <property type="entry name" value="Nucleotide-diphospho-sugar transferases"/>
    <property type="match status" value="1"/>
</dbReference>
<proteinExistence type="predicted"/>
<dbReference type="AlphaFoldDB" id="A0A6I2UY43"/>
<keyword evidence="2" id="KW-0808">Transferase</keyword>
<keyword evidence="3" id="KW-1185">Reference proteome</keyword>
<dbReference type="Gene3D" id="3.40.50.720">
    <property type="entry name" value="NAD(P)-binding Rossmann-like Domain"/>
    <property type="match status" value="1"/>
</dbReference>
<evidence type="ECO:0000259" key="1">
    <source>
        <dbReference type="Pfam" id="PF00535"/>
    </source>
</evidence>
<evidence type="ECO:0000313" key="3">
    <source>
        <dbReference type="Proteomes" id="UP000430222"/>
    </source>
</evidence>
<dbReference type="PANTHER" id="PTHR22916:SF3">
    <property type="entry name" value="UDP-GLCNAC:BETAGAL BETA-1,3-N-ACETYLGLUCOSAMINYLTRANSFERASE-LIKE PROTEIN 1"/>
    <property type="match status" value="1"/>
</dbReference>
<dbReference type="Gene3D" id="3.90.550.10">
    <property type="entry name" value="Spore Coat Polysaccharide Biosynthesis Protein SpsA, Chain A"/>
    <property type="match status" value="1"/>
</dbReference>
<dbReference type="InterPro" id="IPR001173">
    <property type="entry name" value="Glyco_trans_2-like"/>
</dbReference>
<evidence type="ECO:0000313" key="2">
    <source>
        <dbReference type="EMBL" id="MSV25040.1"/>
    </source>
</evidence>
<dbReference type="PANTHER" id="PTHR22916">
    <property type="entry name" value="GLYCOSYLTRANSFERASE"/>
    <property type="match status" value="1"/>
</dbReference>
<dbReference type="EMBL" id="VUNL01000007">
    <property type="protein sequence ID" value="MSV25040.1"/>
    <property type="molecule type" value="Genomic_DNA"/>
</dbReference>
<dbReference type="GO" id="GO:0016758">
    <property type="term" value="F:hexosyltransferase activity"/>
    <property type="evidence" value="ECO:0007669"/>
    <property type="project" value="UniProtKB-ARBA"/>
</dbReference>
<dbReference type="Proteomes" id="UP000430222">
    <property type="component" value="Unassembled WGS sequence"/>
</dbReference>
<dbReference type="InterPro" id="IPR029044">
    <property type="entry name" value="Nucleotide-diphossugar_trans"/>
</dbReference>
<protein>
    <submittedName>
        <fullName evidence="2">Glycosyltransferase</fullName>
    </submittedName>
</protein>
<dbReference type="CDD" id="cd00761">
    <property type="entry name" value="Glyco_tranf_GTA_type"/>
    <property type="match status" value="1"/>
</dbReference>
<name>A0A6I2UY43_9FIRM</name>
<sequence length="464" mass="53260">MLEKEIVRENMRIKVSIIMPSLNVVSYIRQCLDSVIHQTLRDIEILCIDAGSTDGTREILAEYAAGDTRIRLIDSPVKSYGYQVNLGIRQARGAYLGLVETDDRIQPDLLPLMYEKAEAYHLDAVRCNFYFCEHIGGRGIRRPSRTLEHAGYADLYGQVIRPSDYPKLLDQDWPIWSGIYRREFLLDHAVFCQESPGAAYQDLGLSVELYAASGRTMYLDRYYYLYTFDRNESSIRQNKSMVQVAGEYDRLYNGQVIPETQFSRIKKVVDWKMLNSLVGMTNLVLPMVDYDISAALFHEPYQWFRRQLAVRFGGDYSDNICEVSADTISRAEKLIADVSGYARQLMEENQRAKAKRQNMAELVSQNNGKIVLFGCGIRGEGLLDALVRIEQDGQRNIRIDAVTDNDRKRWGSSFCGIEVIPPNLAVEKYCDDTFVVANKMHYAEMQQQLRDMGVREDQLVIYEP</sequence>